<keyword evidence="4" id="KW-1185">Reference proteome</keyword>
<dbReference type="InterPro" id="IPR014819">
    <property type="entry name" value="PriCT_2"/>
</dbReference>
<dbReference type="AlphaFoldDB" id="A0A2D0MXS5"/>
<organism evidence="3 4">
    <name type="scientific">Flavilitoribacter nigricans (strain ATCC 23147 / DSM 23189 / NBRC 102662 / NCIMB 1420 / SS-2)</name>
    <name type="common">Lewinella nigricans</name>
    <dbReference type="NCBI Taxonomy" id="1122177"/>
    <lineage>
        <taxon>Bacteria</taxon>
        <taxon>Pseudomonadati</taxon>
        <taxon>Bacteroidota</taxon>
        <taxon>Saprospiria</taxon>
        <taxon>Saprospirales</taxon>
        <taxon>Lewinellaceae</taxon>
        <taxon>Flavilitoribacter</taxon>
    </lineage>
</organism>
<name>A0A2D0MXS5_FLAN2</name>
<evidence type="ECO:0000259" key="2">
    <source>
        <dbReference type="Pfam" id="PF08800"/>
    </source>
</evidence>
<reference evidence="3 4" key="1">
    <citation type="submission" date="2017-10" db="EMBL/GenBank/DDBJ databases">
        <title>The draft genome sequence of Lewinella nigricans NBRC 102662.</title>
        <authorList>
            <person name="Wang K."/>
        </authorList>
    </citation>
    <scope>NUCLEOTIDE SEQUENCE [LARGE SCALE GENOMIC DNA]</scope>
    <source>
        <strain evidence="3 4">NBRC 102662</strain>
    </source>
</reference>
<protein>
    <submittedName>
        <fullName evidence="3">VirE protein</fullName>
    </submittedName>
</protein>
<evidence type="ECO:0000313" key="4">
    <source>
        <dbReference type="Proteomes" id="UP000223913"/>
    </source>
</evidence>
<accession>A0A2D0MXS5</accession>
<feature type="domain" description="BT4734-like N-terminal" evidence="2">
    <location>
        <begin position="54"/>
        <end position="174"/>
    </location>
</feature>
<dbReference type="Pfam" id="PF08707">
    <property type="entry name" value="PriCT_2"/>
    <property type="match status" value="1"/>
</dbReference>
<evidence type="ECO:0000313" key="3">
    <source>
        <dbReference type="EMBL" id="PHN00926.1"/>
    </source>
</evidence>
<dbReference type="Proteomes" id="UP000223913">
    <property type="component" value="Unassembled WGS sequence"/>
</dbReference>
<dbReference type="EMBL" id="PDUD01000069">
    <property type="protein sequence ID" value="PHN00926.1"/>
    <property type="molecule type" value="Genomic_DNA"/>
</dbReference>
<dbReference type="RefSeq" id="WP_099155665.1">
    <property type="nucleotide sequence ID" value="NZ_PDUD01000069.1"/>
</dbReference>
<dbReference type="InterPro" id="IPR014907">
    <property type="entry name" value="BT4734-like_N"/>
</dbReference>
<dbReference type="Pfam" id="PF08800">
    <property type="entry name" value="BT4734-like_N"/>
    <property type="match status" value="1"/>
</dbReference>
<sequence length="296" mass="33988">MKRSVLDIEVSCFRSYEGRKPDNVNLLTWLTSDKYADQVKELRQLDDKAERDRIKATLPAITVSGIFAPSRKEENLVKHSGLICIDIDPKGNENIANFMDLKQELFKIRNVAFAGLSVSGKGFFLIIPIACPKRHKQHFQAIYHDLLNYGITIDLAPQNVASLRGYSYDPEPLFRHDAIPYRKWGRPQPQKTPRHSVHFSPSRHVIGTQEKVEALIQQIVERQIDITTEEPDWFRLACALANEFGESGRSYFHAISQFYCKYDIPEADKKFSHALTGRYRQITIGTFFKLVSQSTL</sequence>
<feature type="domain" description="Primase C-terminal 2" evidence="1">
    <location>
        <begin position="226"/>
        <end position="289"/>
    </location>
</feature>
<comment type="caution">
    <text evidence="3">The sequence shown here is derived from an EMBL/GenBank/DDBJ whole genome shotgun (WGS) entry which is preliminary data.</text>
</comment>
<proteinExistence type="predicted"/>
<evidence type="ECO:0000259" key="1">
    <source>
        <dbReference type="Pfam" id="PF08707"/>
    </source>
</evidence>
<dbReference type="GO" id="GO:0016817">
    <property type="term" value="F:hydrolase activity, acting on acid anhydrides"/>
    <property type="evidence" value="ECO:0007669"/>
    <property type="project" value="InterPro"/>
</dbReference>
<dbReference type="OrthoDB" id="9801888at2"/>
<gene>
    <name evidence="3" type="ORF">CRP01_39720</name>
</gene>